<reference evidence="11" key="2">
    <citation type="submission" date="2022-06" db="UniProtKB">
        <authorList>
            <consortium name="EnsemblMetazoa"/>
        </authorList>
    </citation>
    <scope>IDENTIFICATION</scope>
    <source>
        <strain evidence="11">PS312</strain>
    </source>
</reference>
<dbReference type="SMART" id="SM00332">
    <property type="entry name" value="PP2Cc"/>
    <property type="match status" value="1"/>
</dbReference>
<dbReference type="EnsemblMetazoa" id="PPA16974.1">
    <property type="protein sequence ID" value="PPA16974.1"/>
    <property type="gene ID" value="WBGene00106528"/>
</dbReference>
<dbReference type="GO" id="GO:0005829">
    <property type="term" value="C:cytosol"/>
    <property type="evidence" value="ECO:0000318"/>
    <property type="project" value="GO_Central"/>
</dbReference>
<evidence type="ECO:0000256" key="6">
    <source>
        <dbReference type="ARBA" id="ARBA00022842"/>
    </source>
</evidence>
<keyword evidence="8" id="KW-0464">Manganese</keyword>
<dbReference type="InterPro" id="IPR015655">
    <property type="entry name" value="PP2C"/>
</dbReference>
<evidence type="ECO:0000256" key="8">
    <source>
        <dbReference type="ARBA" id="ARBA00023211"/>
    </source>
</evidence>
<evidence type="ECO:0000313" key="11">
    <source>
        <dbReference type="EnsemblMetazoa" id="PPA16974.1"/>
    </source>
</evidence>
<dbReference type="OrthoDB" id="10264738at2759"/>
<dbReference type="CDD" id="cd00143">
    <property type="entry name" value="PP2Cc"/>
    <property type="match status" value="1"/>
</dbReference>
<name>A0A2A6BRD6_PRIPA</name>
<comment type="similarity">
    <text evidence="3 9">Belongs to the PP2C family.</text>
</comment>
<dbReference type="GO" id="GO:0046872">
    <property type="term" value="F:metal ion binding"/>
    <property type="evidence" value="ECO:0007669"/>
    <property type="project" value="UniProtKB-KW"/>
</dbReference>
<dbReference type="SUPFAM" id="SSF81606">
    <property type="entry name" value="PP2C-like"/>
    <property type="match status" value="1"/>
</dbReference>
<evidence type="ECO:0000256" key="1">
    <source>
        <dbReference type="ARBA" id="ARBA00001936"/>
    </source>
</evidence>
<evidence type="ECO:0000256" key="10">
    <source>
        <dbReference type="SAM" id="MobiDB-lite"/>
    </source>
</evidence>
<evidence type="ECO:0000256" key="9">
    <source>
        <dbReference type="RuleBase" id="RU003465"/>
    </source>
</evidence>
<dbReference type="GO" id="GO:0032873">
    <property type="term" value="P:negative regulation of stress-activated MAPK cascade"/>
    <property type="evidence" value="ECO:0000318"/>
    <property type="project" value="GO_Central"/>
</dbReference>
<dbReference type="InterPro" id="IPR036457">
    <property type="entry name" value="PPM-type-like_dom_sf"/>
</dbReference>
<reference evidence="12" key="1">
    <citation type="journal article" date="2008" name="Nat. Genet.">
        <title>The Pristionchus pacificus genome provides a unique perspective on nematode lifestyle and parasitism.</title>
        <authorList>
            <person name="Dieterich C."/>
            <person name="Clifton S.W."/>
            <person name="Schuster L.N."/>
            <person name="Chinwalla A."/>
            <person name="Delehaunty K."/>
            <person name="Dinkelacker I."/>
            <person name="Fulton L."/>
            <person name="Fulton R."/>
            <person name="Godfrey J."/>
            <person name="Minx P."/>
            <person name="Mitreva M."/>
            <person name="Roeseler W."/>
            <person name="Tian H."/>
            <person name="Witte H."/>
            <person name="Yang S.P."/>
            <person name="Wilson R.K."/>
            <person name="Sommer R.J."/>
        </authorList>
    </citation>
    <scope>NUCLEOTIDE SEQUENCE [LARGE SCALE GENOMIC DNA]</scope>
    <source>
        <strain evidence="12">PS312</strain>
    </source>
</reference>
<protein>
    <submittedName>
        <fullName evidence="11">Ppm-1</fullName>
    </submittedName>
</protein>
<evidence type="ECO:0000256" key="2">
    <source>
        <dbReference type="ARBA" id="ARBA00001946"/>
    </source>
</evidence>
<accession>A0A8R1UAY4</accession>
<keyword evidence="5 9" id="KW-0378">Hydrolase</keyword>
<dbReference type="PANTHER" id="PTHR47992">
    <property type="entry name" value="PROTEIN PHOSPHATASE"/>
    <property type="match status" value="1"/>
</dbReference>
<dbReference type="Gene3D" id="3.60.40.10">
    <property type="entry name" value="PPM-type phosphatase domain"/>
    <property type="match status" value="1"/>
</dbReference>
<feature type="region of interest" description="Disordered" evidence="10">
    <location>
        <begin position="1"/>
        <end position="34"/>
    </location>
</feature>
<proteinExistence type="inferred from homology"/>
<dbReference type="Pfam" id="PF00481">
    <property type="entry name" value="PP2C"/>
    <property type="match status" value="1"/>
</dbReference>
<dbReference type="GO" id="GO:0004722">
    <property type="term" value="F:protein serine/threonine phosphatase activity"/>
    <property type="evidence" value="ECO:0000318"/>
    <property type="project" value="GO_Central"/>
</dbReference>
<feature type="region of interest" description="Disordered" evidence="10">
    <location>
        <begin position="519"/>
        <end position="543"/>
    </location>
</feature>
<dbReference type="GO" id="GO:0070373">
    <property type="term" value="P:negative regulation of ERK1 and ERK2 cascade"/>
    <property type="evidence" value="ECO:0000318"/>
    <property type="project" value="GO_Central"/>
</dbReference>
<feature type="compositionally biased region" description="Low complexity" evidence="10">
    <location>
        <begin position="10"/>
        <end position="34"/>
    </location>
</feature>
<keyword evidence="7 9" id="KW-0904">Protein phosphatase</keyword>
<evidence type="ECO:0000256" key="4">
    <source>
        <dbReference type="ARBA" id="ARBA00022723"/>
    </source>
</evidence>
<dbReference type="InterPro" id="IPR001932">
    <property type="entry name" value="PPM-type_phosphatase-like_dom"/>
</dbReference>
<feature type="region of interest" description="Disordered" evidence="10">
    <location>
        <begin position="64"/>
        <end position="106"/>
    </location>
</feature>
<evidence type="ECO:0000313" key="12">
    <source>
        <dbReference type="Proteomes" id="UP000005239"/>
    </source>
</evidence>
<keyword evidence="4" id="KW-0479">Metal-binding</keyword>
<dbReference type="PROSITE" id="PS01032">
    <property type="entry name" value="PPM_1"/>
    <property type="match status" value="1"/>
</dbReference>
<dbReference type="InterPro" id="IPR000222">
    <property type="entry name" value="PP2C_BS"/>
</dbReference>
<comment type="cofactor">
    <cofactor evidence="2">
        <name>Mg(2+)</name>
        <dbReference type="ChEBI" id="CHEBI:18420"/>
    </cofactor>
</comment>
<keyword evidence="6" id="KW-0460">Magnesium</keyword>
<feature type="compositionally biased region" description="Pro residues" evidence="10">
    <location>
        <begin position="525"/>
        <end position="543"/>
    </location>
</feature>
<dbReference type="PROSITE" id="PS51746">
    <property type="entry name" value="PPM_2"/>
    <property type="match status" value="1"/>
</dbReference>
<dbReference type="AlphaFoldDB" id="A0A2A6BRD6"/>
<evidence type="ECO:0000256" key="3">
    <source>
        <dbReference type="ARBA" id="ARBA00006702"/>
    </source>
</evidence>
<sequence>MLLSRPSMTNNNNNNTIKCAAASSSSESSTPVRRSASLDPHLFHSFQNDMLFCDVLSGSQPEHIPSDLPVRLDDTATPSTSPKSSSVVPPLPSRSLGRSLGSSWPDDDEPLPIATVSLTKPELRTWRITSAGLVSTMGAFLDKPKTNKDNDSGMGQGLRYAMASMQGWRVDMEDAHVAELSMGDAIPFSRWSFFAVFDGHAGSVAAEYAASIVVETLLESEKLRQAATLSTTMDGHLCEGALTLLEEGLKAGFLALDDKIRHKLDNVLGKDRSGTTAVCSIVTPSHIILVNLGDSRAVLSRRDVDSFGTEDHKPSNEKERQRIINAGGSVMIQRINGSLAVSRALGDFEYKCNSSLSPARQQVSPEPDVYILPRQTVDEYLIVACDGIYDVMSNDELCSFVHARLEVTKDGALSKVCNEVLDACLQKGSRDNMTLLLVCFEGAPAVHEAKAADEEKAMGVVKAALSEIIDESLNNGDSKEELCVEYVLRTLNSTRPEALPADSHARLLVRSIAEAVVAEKKKAASPPPADGPPSPASPGIPAQ</sequence>
<evidence type="ECO:0000256" key="7">
    <source>
        <dbReference type="ARBA" id="ARBA00022912"/>
    </source>
</evidence>
<comment type="cofactor">
    <cofactor evidence="1">
        <name>Mn(2+)</name>
        <dbReference type="ChEBI" id="CHEBI:29035"/>
    </cofactor>
</comment>
<evidence type="ECO:0000256" key="5">
    <source>
        <dbReference type="ARBA" id="ARBA00022801"/>
    </source>
</evidence>
<feature type="compositionally biased region" description="Low complexity" evidence="10">
    <location>
        <begin position="77"/>
        <end position="103"/>
    </location>
</feature>
<accession>A0A2A6BRD6</accession>
<gene>
    <name evidence="11" type="primary">WBGene00106528</name>
</gene>
<dbReference type="FunFam" id="3.60.40.10:FF:000001">
    <property type="entry name" value="protein phosphatase 1B isoform X1"/>
    <property type="match status" value="1"/>
</dbReference>
<dbReference type="Proteomes" id="UP000005239">
    <property type="component" value="Unassembled WGS sequence"/>
</dbReference>
<organism evidence="11 12">
    <name type="scientific">Pristionchus pacificus</name>
    <name type="common">Parasitic nematode worm</name>
    <dbReference type="NCBI Taxonomy" id="54126"/>
    <lineage>
        <taxon>Eukaryota</taxon>
        <taxon>Metazoa</taxon>
        <taxon>Ecdysozoa</taxon>
        <taxon>Nematoda</taxon>
        <taxon>Chromadorea</taxon>
        <taxon>Rhabditida</taxon>
        <taxon>Rhabditina</taxon>
        <taxon>Diplogasteromorpha</taxon>
        <taxon>Diplogasteroidea</taxon>
        <taxon>Neodiplogasteridae</taxon>
        <taxon>Pristionchus</taxon>
    </lineage>
</organism>
<dbReference type="GO" id="GO:0005634">
    <property type="term" value="C:nucleus"/>
    <property type="evidence" value="ECO:0000318"/>
    <property type="project" value="GO_Central"/>
</dbReference>
<keyword evidence="12" id="KW-1185">Reference proteome</keyword>